<sequence length="366" mass="40669">MSQIAPSILCPFPLKELQPVDDYVDRTASWLIQQGLVDSDGHARALAGVGAHYMKCCYPDIQPDQMQDFSDFAAWNCLLDDFVEKGPLSADLPRLTHFLKSIGYLCEASNYIRPSDFGFDGGYRIAESLIDVKVRINAWTSPAQIDRLMRATSHFMSGLAWEAAFTKIGDAPDLNVYCAIRTANVGMHMANALAECVNDVAMTPAERASPAIQVLTQCILFVLVIDNDIYSHHKEKNDGAAYPSIIDVLARSHDDRDPDAARSDALDLRNQCLLCYLALKKKCQQSVGLRLDRYFKGLEDIISGNLVFGSTCPRYTAPGSPQFLGNTNVRHVRSDSIQIEVVDTLDCPISPPRHIPSIGWWWSLLE</sequence>
<accession>A0A1B4FWY6</accession>
<dbReference type="Pfam" id="PF19086">
    <property type="entry name" value="Terpene_syn_C_2"/>
    <property type="match status" value="1"/>
</dbReference>
<dbReference type="InterPro" id="IPR034686">
    <property type="entry name" value="Terpene_cyclase-like_2"/>
</dbReference>
<protein>
    <recommendedName>
        <fullName evidence="1">Terpene synthase</fullName>
        <ecNumber evidence="1">4.2.3.-</ecNumber>
    </recommendedName>
</protein>
<gene>
    <name evidence="2" type="ORF">WS71_08320</name>
</gene>
<dbReference type="SFLD" id="SFLDS00005">
    <property type="entry name" value="Isoprenoid_Synthase_Type_I"/>
    <property type="match status" value="1"/>
</dbReference>
<evidence type="ECO:0000256" key="1">
    <source>
        <dbReference type="RuleBase" id="RU366034"/>
    </source>
</evidence>
<evidence type="ECO:0000313" key="2">
    <source>
        <dbReference type="EMBL" id="AOJ08170.1"/>
    </source>
</evidence>
<dbReference type="PANTHER" id="PTHR35201:SF4">
    <property type="entry name" value="BETA-PINACENE SYNTHASE-RELATED"/>
    <property type="match status" value="1"/>
</dbReference>
<comment type="similarity">
    <text evidence="1">Belongs to the terpene synthase family.</text>
</comment>
<dbReference type="Gene3D" id="1.10.600.10">
    <property type="entry name" value="Farnesyl Diphosphate Synthase"/>
    <property type="match status" value="1"/>
</dbReference>
<keyword evidence="1" id="KW-0479">Metal-binding</keyword>
<comment type="cofactor">
    <cofactor evidence="1">
        <name>Mg(2+)</name>
        <dbReference type="ChEBI" id="CHEBI:18420"/>
    </cofactor>
</comment>
<evidence type="ECO:0000313" key="3">
    <source>
        <dbReference type="Proteomes" id="UP000067711"/>
    </source>
</evidence>
<dbReference type="GO" id="GO:0010333">
    <property type="term" value="F:terpene synthase activity"/>
    <property type="evidence" value="ECO:0007669"/>
    <property type="project" value="InterPro"/>
</dbReference>
<dbReference type="InterPro" id="IPR008949">
    <property type="entry name" value="Isoprenoid_synthase_dom_sf"/>
</dbReference>
<dbReference type="AlphaFoldDB" id="A0A1B4FWY6"/>
<dbReference type="EC" id="4.2.3.-" evidence="1"/>
<proteinExistence type="inferred from homology"/>
<dbReference type="SFLD" id="SFLDG01020">
    <property type="entry name" value="Terpene_Cyclase_Like_2"/>
    <property type="match status" value="1"/>
</dbReference>
<dbReference type="PANTHER" id="PTHR35201">
    <property type="entry name" value="TERPENE SYNTHASE"/>
    <property type="match status" value="1"/>
</dbReference>
<dbReference type="SUPFAM" id="SSF48576">
    <property type="entry name" value="Terpenoid synthases"/>
    <property type="match status" value="1"/>
</dbReference>
<dbReference type="EMBL" id="CP013388">
    <property type="protein sequence ID" value="AOJ08170.1"/>
    <property type="molecule type" value="Genomic_DNA"/>
</dbReference>
<name>A0A1B4FWY6_9BURK</name>
<dbReference type="Proteomes" id="UP000067711">
    <property type="component" value="Chromosome 2"/>
</dbReference>
<reference evidence="2 3" key="1">
    <citation type="submission" date="2015-12" db="EMBL/GenBank/DDBJ databases">
        <title>Diversity of Burkholderia near neighbor genomes.</title>
        <authorList>
            <person name="Sahl J."/>
            <person name="Wagner D."/>
            <person name="Keim P."/>
        </authorList>
    </citation>
    <scope>NUCLEOTIDE SEQUENCE [LARGE SCALE GENOMIC DNA]</scope>
    <source>
        <strain evidence="2 3">BDU8</strain>
    </source>
</reference>
<keyword evidence="1" id="KW-0460">Magnesium</keyword>
<dbReference type="GO" id="GO:0046872">
    <property type="term" value="F:metal ion binding"/>
    <property type="evidence" value="ECO:0007669"/>
    <property type="project" value="UniProtKB-KW"/>
</dbReference>
<keyword evidence="1" id="KW-0456">Lyase</keyword>
<organism evidence="2 3">
    <name type="scientific">Burkholderia mayonis</name>
    <dbReference type="NCBI Taxonomy" id="1385591"/>
    <lineage>
        <taxon>Bacteria</taxon>
        <taxon>Pseudomonadati</taxon>
        <taxon>Pseudomonadota</taxon>
        <taxon>Betaproteobacteria</taxon>
        <taxon>Burkholderiales</taxon>
        <taxon>Burkholderiaceae</taxon>
        <taxon>Burkholderia</taxon>
        <taxon>pseudomallei group</taxon>
    </lineage>
</organism>